<feature type="region of interest" description="Disordered" evidence="1">
    <location>
        <begin position="20"/>
        <end position="51"/>
    </location>
</feature>
<comment type="caution">
    <text evidence="2">The sequence shown here is derived from an EMBL/GenBank/DDBJ whole genome shotgun (WGS) entry which is preliminary data.</text>
</comment>
<feature type="region of interest" description="Disordered" evidence="1">
    <location>
        <begin position="133"/>
        <end position="155"/>
    </location>
</feature>
<dbReference type="PANTHER" id="PTHR34539">
    <property type="entry name" value="T6J4.11 PROTEIN"/>
    <property type="match status" value="1"/>
</dbReference>
<evidence type="ECO:0000256" key="1">
    <source>
        <dbReference type="SAM" id="MobiDB-lite"/>
    </source>
</evidence>
<gene>
    <name evidence="2" type="ORF">SAY87_005340</name>
</gene>
<keyword evidence="3" id="KW-1185">Reference proteome</keyword>
<evidence type="ECO:0000313" key="2">
    <source>
        <dbReference type="EMBL" id="KAK4760447.1"/>
    </source>
</evidence>
<dbReference type="Proteomes" id="UP001345219">
    <property type="component" value="Chromosome 5"/>
</dbReference>
<reference evidence="2 3" key="1">
    <citation type="journal article" date="2023" name="Hortic Res">
        <title>Pangenome of water caltrop reveals structural variations and asymmetric subgenome divergence after allopolyploidization.</title>
        <authorList>
            <person name="Zhang X."/>
            <person name="Chen Y."/>
            <person name="Wang L."/>
            <person name="Yuan Y."/>
            <person name="Fang M."/>
            <person name="Shi L."/>
            <person name="Lu R."/>
            <person name="Comes H.P."/>
            <person name="Ma Y."/>
            <person name="Chen Y."/>
            <person name="Huang G."/>
            <person name="Zhou Y."/>
            <person name="Zheng Z."/>
            <person name="Qiu Y."/>
        </authorList>
    </citation>
    <scope>NUCLEOTIDE SEQUENCE [LARGE SCALE GENOMIC DNA]</scope>
    <source>
        <tissue evidence="2">Roots</tissue>
    </source>
</reference>
<dbReference type="PANTHER" id="PTHR34539:SF3">
    <property type="entry name" value="NAC DOMAIN-CONTAINING PROTEIN"/>
    <property type="match status" value="1"/>
</dbReference>
<dbReference type="EMBL" id="JAXIOK010000010">
    <property type="protein sequence ID" value="KAK4760447.1"/>
    <property type="molecule type" value="Genomic_DNA"/>
</dbReference>
<proteinExistence type="predicted"/>
<name>A0AAN7KAQ8_9MYRT</name>
<dbReference type="AlphaFoldDB" id="A0AAN7KAQ8"/>
<sequence>MAGDSPVLKRQRGDVEVVRETLTLEVEGNEEEDQQETNKRQKTSSSSSPLSYSHILSFLEEDEEKLTHQDLSSLITALQKELSPSGSPVQYPLYSSSGATSDVEAEVASAALDEEVDDKERVFRHLLEASDDELGLPSRDDGTSSSYSSGSHSPLFTANGGDEVDGLMTTLGSFDHELWEFEDEAANYYALLQSELFMEGDEPAI</sequence>
<organism evidence="2 3">
    <name type="scientific">Trapa incisa</name>
    <dbReference type="NCBI Taxonomy" id="236973"/>
    <lineage>
        <taxon>Eukaryota</taxon>
        <taxon>Viridiplantae</taxon>
        <taxon>Streptophyta</taxon>
        <taxon>Embryophyta</taxon>
        <taxon>Tracheophyta</taxon>
        <taxon>Spermatophyta</taxon>
        <taxon>Magnoliopsida</taxon>
        <taxon>eudicotyledons</taxon>
        <taxon>Gunneridae</taxon>
        <taxon>Pentapetalae</taxon>
        <taxon>rosids</taxon>
        <taxon>malvids</taxon>
        <taxon>Myrtales</taxon>
        <taxon>Lythraceae</taxon>
        <taxon>Trapa</taxon>
    </lineage>
</organism>
<evidence type="ECO:0000313" key="3">
    <source>
        <dbReference type="Proteomes" id="UP001345219"/>
    </source>
</evidence>
<feature type="compositionally biased region" description="Low complexity" evidence="1">
    <location>
        <begin position="144"/>
        <end position="153"/>
    </location>
</feature>
<protein>
    <submittedName>
        <fullName evidence="2">Uncharacterized protein</fullName>
    </submittedName>
</protein>
<accession>A0AAN7KAQ8</accession>